<keyword evidence="4" id="KW-0378">Hydrolase</keyword>
<evidence type="ECO:0000256" key="4">
    <source>
        <dbReference type="ARBA" id="ARBA00022801"/>
    </source>
</evidence>
<feature type="compositionally biased region" description="Basic and acidic residues" evidence="5">
    <location>
        <begin position="257"/>
        <end position="272"/>
    </location>
</feature>
<dbReference type="PROSITE" id="PS51476">
    <property type="entry name" value="PROTEASOME_BETA_2"/>
    <property type="match status" value="1"/>
</dbReference>
<accession>A0A8T2U4S9</accession>
<dbReference type="InterPro" id="IPR001353">
    <property type="entry name" value="Proteasome_sua/b"/>
</dbReference>
<keyword evidence="2" id="KW-0645">Protease</keyword>
<keyword evidence="3" id="KW-0888">Threonine protease</keyword>
<dbReference type="GO" id="GO:0005839">
    <property type="term" value="C:proteasome core complex"/>
    <property type="evidence" value="ECO:0007669"/>
    <property type="project" value="InterPro"/>
</dbReference>
<feature type="compositionally biased region" description="Low complexity" evidence="5">
    <location>
        <begin position="274"/>
        <end position="293"/>
    </location>
</feature>
<dbReference type="EMBL" id="CM035414">
    <property type="protein sequence ID" value="KAH7429540.1"/>
    <property type="molecule type" value="Genomic_DNA"/>
</dbReference>
<dbReference type="Gene3D" id="3.60.20.10">
    <property type="entry name" value="Glutamine Phosphoribosylpyrophosphate, subunit 1, domain 1"/>
    <property type="match status" value="1"/>
</dbReference>
<organism evidence="6 7">
    <name type="scientific">Ceratopteris richardii</name>
    <name type="common">Triangle waterfern</name>
    <dbReference type="NCBI Taxonomy" id="49495"/>
    <lineage>
        <taxon>Eukaryota</taxon>
        <taxon>Viridiplantae</taxon>
        <taxon>Streptophyta</taxon>
        <taxon>Embryophyta</taxon>
        <taxon>Tracheophyta</taxon>
        <taxon>Polypodiopsida</taxon>
        <taxon>Polypodiidae</taxon>
        <taxon>Polypodiales</taxon>
        <taxon>Pteridineae</taxon>
        <taxon>Pteridaceae</taxon>
        <taxon>Parkerioideae</taxon>
        <taxon>Ceratopteris</taxon>
    </lineage>
</organism>
<evidence type="ECO:0000256" key="2">
    <source>
        <dbReference type="ARBA" id="ARBA00022670"/>
    </source>
</evidence>
<dbReference type="SUPFAM" id="SSF56235">
    <property type="entry name" value="N-terminal nucleophile aminohydrolases (Ntn hydrolases)"/>
    <property type="match status" value="1"/>
</dbReference>
<name>A0A8T2U4S9_CERRI</name>
<dbReference type="Proteomes" id="UP000825935">
    <property type="component" value="Chromosome 9"/>
</dbReference>
<evidence type="ECO:0000313" key="6">
    <source>
        <dbReference type="EMBL" id="KAH7429540.1"/>
    </source>
</evidence>
<dbReference type="GO" id="GO:0009376">
    <property type="term" value="C:HslUV protease complex"/>
    <property type="evidence" value="ECO:0007669"/>
    <property type="project" value="InterPro"/>
</dbReference>
<dbReference type="CDD" id="cd01913">
    <property type="entry name" value="protease_HslV"/>
    <property type="match status" value="1"/>
</dbReference>
<proteinExistence type="inferred from homology"/>
<dbReference type="OrthoDB" id="276825at2759"/>
<evidence type="ECO:0000256" key="3">
    <source>
        <dbReference type="ARBA" id="ARBA00022698"/>
    </source>
</evidence>
<dbReference type="PANTHER" id="PTHR32194">
    <property type="entry name" value="METALLOPROTEASE TLDD"/>
    <property type="match status" value="1"/>
</dbReference>
<dbReference type="InterPro" id="IPR022281">
    <property type="entry name" value="ATP-dep_Prtase_HsIV_su"/>
</dbReference>
<feature type="region of interest" description="Disordered" evidence="5">
    <location>
        <begin position="255"/>
        <end position="293"/>
    </location>
</feature>
<dbReference type="Pfam" id="PF00227">
    <property type="entry name" value="Proteasome"/>
    <property type="match status" value="1"/>
</dbReference>
<dbReference type="PANTHER" id="PTHR32194:SF7">
    <property type="entry name" value="ATP-DEPENDENT PROTEASE SUBUNIT HSLV"/>
    <property type="match status" value="1"/>
</dbReference>
<evidence type="ECO:0008006" key="8">
    <source>
        <dbReference type="Google" id="ProtNLM"/>
    </source>
</evidence>
<comment type="caution">
    <text evidence="6">The sequence shown here is derived from an EMBL/GenBank/DDBJ whole genome shotgun (WGS) entry which is preliminary data.</text>
</comment>
<comment type="similarity">
    <text evidence="1">Belongs to the peptidase T1B family. HslV subfamily.</text>
</comment>
<dbReference type="InterPro" id="IPR029055">
    <property type="entry name" value="Ntn_hydrolases_N"/>
</dbReference>
<evidence type="ECO:0000256" key="5">
    <source>
        <dbReference type="SAM" id="MobiDB-lite"/>
    </source>
</evidence>
<sequence length="293" mass="31758">MKILGGFWGIGLLPSSLFLRSNWSFIPSSSWSSQSGKVIRDGYNFGKWIIGESIGKKHMEQHVQSGRQHYFHSGKYGMLGTTVLCVRKGPTVVIIADGQVTLGSQVVKPNVRKVRRIGDNVIGGFAGATADALTLFERLENRLEDHSGQLTRAAVELAKQWRTDKFLRRLDAVMVVADSDISLTITGNGDVLEPHDGVVGIGSGGPYAIAAARALIDLPGMDAETIALRAMKIAADNCIYTNHNFVMERISSLSDSSEDRLPSNGDSPDRCISKVKTSTSVVPTTSDVQGRKR</sequence>
<dbReference type="GO" id="GO:0004298">
    <property type="term" value="F:threonine-type endopeptidase activity"/>
    <property type="evidence" value="ECO:0007669"/>
    <property type="project" value="UniProtKB-KW"/>
</dbReference>
<dbReference type="AlphaFoldDB" id="A0A8T2U4S9"/>
<dbReference type="GO" id="GO:0051603">
    <property type="term" value="P:proteolysis involved in protein catabolic process"/>
    <property type="evidence" value="ECO:0007669"/>
    <property type="project" value="InterPro"/>
</dbReference>
<evidence type="ECO:0000313" key="7">
    <source>
        <dbReference type="Proteomes" id="UP000825935"/>
    </source>
</evidence>
<dbReference type="InterPro" id="IPR023333">
    <property type="entry name" value="Proteasome_suB-type"/>
</dbReference>
<gene>
    <name evidence="6" type="ORF">KP509_09G055100</name>
</gene>
<reference evidence="6" key="1">
    <citation type="submission" date="2021-08" db="EMBL/GenBank/DDBJ databases">
        <title>WGS assembly of Ceratopteris richardii.</title>
        <authorList>
            <person name="Marchant D.B."/>
            <person name="Chen G."/>
            <person name="Jenkins J."/>
            <person name="Shu S."/>
            <person name="Leebens-Mack J."/>
            <person name="Grimwood J."/>
            <person name="Schmutz J."/>
            <person name="Soltis P."/>
            <person name="Soltis D."/>
            <person name="Chen Z.-H."/>
        </authorList>
    </citation>
    <scope>NUCLEOTIDE SEQUENCE</scope>
    <source>
        <strain evidence="6">Whitten #5841</strain>
        <tissue evidence="6">Leaf</tissue>
    </source>
</reference>
<evidence type="ECO:0000256" key="1">
    <source>
        <dbReference type="ARBA" id="ARBA00006053"/>
    </source>
</evidence>
<protein>
    <recommendedName>
        <fullName evidence="8">HslU--HslV peptidase</fullName>
    </recommendedName>
</protein>
<dbReference type="NCBIfam" id="NF003964">
    <property type="entry name" value="PRK05456.1"/>
    <property type="match status" value="1"/>
</dbReference>
<dbReference type="NCBIfam" id="TIGR03692">
    <property type="entry name" value="ATP_dep_HslV"/>
    <property type="match status" value="1"/>
</dbReference>
<keyword evidence="7" id="KW-1185">Reference proteome</keyword>